<dbReference type="EMBL" id="BNJK01000001">
    <property type="protein sequence ID" value="GHO92105.1"/>
    <property type="molecule type" value="Genomic_DNA"/>
</dbReference>
<comment type="caution">
    <text evidence="1">The sequence shown here is derived from an EMBL/GenBank/DDBJ whole genome shotgun (WGS) entry which is preliminary data.</text>
</comment>
<name>A0A8J3IGN2_9CHLR</name>
<protein>
    <submittedName>
        <fullName evidence="1">Uncharacterized protein</fullName>
    </submittedName>
</protein>
<proteinExistence type="predicted"/>
<dbReference type="AlphaFoldDB" id="A0A8J3IGN2"/>
<reference evidence="1" key="1">
    <citation type="submission" date="2020-10" db="EMBL/GenBank/DDBJ databases">
        <title>Taxonomic study of unclassified bacteria belonging to the class Ktedonobacteria.</title>
        <authorList>
            <person name="Yabe S."/>
            <person name="Wang C.M."/>
            <person name="Zheng Y."/>
            <person name="Sakai Y."/>
            <person name="Cavaletti L."/>
            <person name="Monciardini P."/>
            <person name="Donadio S."/>
        </authorList>
    </citation>
    <scope>NUCLEOTIDE SEQUENCE</scope>
    <source>
        <strain evidence="1">ID150040</strain>
    </source>
</reference>
<sequence length="81" mass="8701">MEVGRGIDCQKHIETGVYAMATTGELRAIIEDLELVDIGDAANYLGEQVLENDTQAFEQTALVPIHDTADLATSNCTSCPC</sequence>
<organism evidence="1 2">
    <name type="scientific">Reticulibacter mediterranei</name>
    <dbReference type="NCBI Taxonomy" id="2778369"/>
    <lineage>
        <taxon>Bacteria</taxon>
        <taxon>Bacillati</taxon>
        <taxon>Chloroflexota</taxon>
        <taxon>Ktedonobacteria</taxon>
        <taxon>Ktedonobacterales</taxon>
        <taxon>Reticulibacteraceae</taxon>
        <taxon>Reticulibacter</taxon>
    </lineage>
</organism>
<dbReference type="Proteomes" id="UP000597444">
    <property type="component" value="Unassembled WGS sequence"/>
</dbReference>
<accession>A0A8J3IGN2</accession>
<keyword evidence="2" id="KW-1185">Reference proteome</keyword>
<evidence type="ECO:0000313" key="1">
    <source>
        <dbReference type="EMBL" id="GHO92105.1"/>
    </source>
</evidence>
<gene>
    <name evidence="1" type="ORF">KSF_021530</name>
</gene>
<evidence type="ECO:0000313" key="2">
    <source>
        <dbReference type="Proteomes" id="UP000597444"/>
    </source>
</evidence>